<dbReference type="Proteomes" id="UP001173802">
    <property type="component" value="Unassembled WGS sequence"/>
</dbReference>
<gene>
    <name evidence="1" type="ORF">NYG90_06785</name>
</gene>
<keyword evidence="2" id="KW-1185">Reference proteome</keyword>
<comment type="caution">
    <text evidence="1">The sequence shown here is derived from an EMBL/GenBank/DDBJ whole genome shotgun (WGS) entry which is preliminary data.</text>
</comment>
<reference evidence="1 2" key="1">
    <citation type="journal article" date="2023" name="Microorganisms">
        <title>Isolation and Genomic Characteristics of Cat-Borne Campylobacter felis sp. nov. and Sheep-Borne Campylobacter ovis sp. nov.</title>
        <authorList>
            <person name="Wang H."/>
            <person name="Li Y."/>
            <person name="Gu Y."/>
            <person name="Zhou G."/>
            <person name="Chen X."/>
            <person name="Zhang X."/>
            <person name="Shao Z."/>
            <person name="Zhang J."/>
            <person name="Zhang M."/>
        </authorList>
    </citation>
    <scope>NUCLEOTIDE SEQUENCE [LARGE SCALE GENOMIC DNA]</scope>
    <source>
        <strain evidence="1 2">XJK30-2</strain>
    </source>
</reference>
<evidence type="ECO:0000313" key="2">
    <source>
        <dbReference type="Proteomes" id="UP001173802"/>
    </source>
</evidence>
<dbReference type="EMBL" id="JANURN010000005">
    <property type="protein sequence ID" value="MDL0082372.1"/>
    <property type="molecule type" value="Genomic_DNA"/>
</dbReference>
<sequence length="241" mass="26489">MMAFLSDPQAWISLATLVVLEIVLGVDNLIFLAILVARLPKEQQRKGRILGLGFALITRIALLGALFWITKLTTPLFSLFGLAISGRDIVLIAGGIFLMYKSVQEIHNHITHAQETQAIKPRHAGFMITIAQIGIIDIVFSLDSVITAVGMAEHLEVMILAIIIAVLVMMFAAEVISKFIDTYPTLKILALAFLLIVGIVLLADGLHFEIPRGYVYFAMFFSLGVELLNILAQARKSTKDT</sequence>
<evidence type="ECO:0000313" key="1">
    <source>
        <dbReference type="EMBL" id="MDL0082372.1"/>
    </source>
</evidence>
<organism evidence="1 2">
    <name type="scientific">Helicobacter zhangjianzhongii</name>
    <dbReference type="NCBI Taxonomy" id="2974574"/>
    <lineage>
        <taxon>Bacteria</taxon>
        <taxon>Pseudomonadati</taxon>
        <taxon>Campylobacterota</taxon>
        <taxon>Epsilonproteobacteria</taxon>
        <taxon>Campylobacterales</taxon>
        <taxon>Helicobacteraceae</taxon>
        <taxon>Helicobacter</taxon>
    </lineage>
</organism>
<name>A0ACC6FTX5_9HELI</name>
<accession>A0ACC6FTX5</accession>
<protein>
    <submittedName>
        <fullName evidence="1">TerC family protein</fullName>
    </submittedName>
</protein>
<proteinExistence type="predicted"/>